<dbReference type="AlphaFoldDB" id="A0A644ZPN7"/>
<organism evidence="3">
    <name type="scientific">bioreactor metagenome</name>
    <dbReference type="NCBI Taxonomy" id="1076179"/>
    <lineage>
        <taxon>unclassified sequences</taxon>
        <taxon>metagenomes</taxon>
        <taxon>ecological metagenomes</taxon>
    </lineage>
</organism>
<feature type="transmembrane region" description="Helical" evidence="1">
    <location>
        <begin position="103"/>
        <end position="123"/>
    </location>
</feature>
<keyword evidence="1" id="KW-0812">Transmembrane</keyword>
<evidence type="ECO:0000313" key="3">
    <source>
        <dbReference type="EMBL" id="MPM42348.1"/>
    </source>
</evidence>
<dbReference type="SMART" id="SM00460">
    <property type="entry name" value="TGc"/>
    <property type="match status" value="1"/>
</dbReference>
<keyword evidence="1" id="KW-1133">Transmembrane helix</keyword>
<dbReference type="PANTHER" id="PTHR42736">
    <property type="entry name" value="PROTEIN-GLUTAMINE GAMMA-GLUTAMYLTRANSFERASE"/>
    <property type="match status" value="1"/>
</dbReference>
<evidence type="ECO:0000256" key="1">
    <source>
        <dbReference type="SAM" id="Phobius"/>
    </source>
</evidence>
<feature type="transmembrane region" description="Helical" evidence="1">
    <location>
        <begin position="76"/>
        <end position="96"/>
    </location>
</feature>
<dbReference type="EMBL" id="VSSQ01009697">
    <property type="protein sequence ID" value="MPM42348.1"/>
    <property type="molecule type" value="Genomic_DNA"/>
</dbReference>
<protein>
    <recommendedName>
        <fullName evidence="2">Transglutaminase-like domain-containing protein</fullName>
    </recommendedName>
</protein>
<feature type="transmembrane region" description="Helical" evidence="1">
    <location>
        <begin position="129"/>
        <end position="145"/>
    </location>
</feature>
<dbReference type="Pfam" id="PF01841">
    <property type="entry name" value="Transglut_core"/>
    <property type="match status" value="1"/>
</dbReference>
<dbReference type="InterPro" id="IPR002931">
    <property type="entry name" value="Transglutaminase-like"/>
</dbReference>
<dbReference type="InterPro" id="IPR052901">
    <property type="entry name" value="Bact_TGase-like"/>
</dbReference>
<dbReference type="PANTHER" id="PTHR42736:SF1">
    <property type="entry name" value="PROTEIN-GLUTAMINE GAMMA-GLUTAMYLTRANSFERASE"/>
    <property type="match status" value="1"/>
</dbReference>
<name>A0A644ZPN7_9ZZZZ</name>
<proteinExistence type="predicted"/>
<reference evidence="3" key="1">
    <citation type="submission" date="2019-08" db="EMBL/GenBank/DDBJ databases">
        <authorList>
            <person name="Kucharzyk K."/>
            <person name="Murdoch R.W."/>
            <person name="Higgins S."/>
            <person name="Loffler F."/>
        </authorList>
    </citation>
    <scope>NUCLEOTIDE SEQUENCE</scope>
</reference>
<keyword evidence="1" id="KW-0472">Membrane</keyword>
<dbReference type="SUPFAM" id="SSF54001">
    <property type="entry name" value="Cysteine proteinases"/>
    <property type="match status" value="1"/>
</dbReference>
<feature type="transmembrane region" description="Helical" evidence="1">
    <location>
        <begin position="705"/>
        <end position="726"/>
    </location>
</feature>
<evidence type="ECO:0000259" key="2">
    <source>
        <dbReference type="SMART" id="SM00460"/>
    </source>
</evidence>
<dbReference type="Gene3D" id="3.10.620.30">
    <property type="match status" value="1"/>
</dbReference>
<feature type="domain" description="Transglutaminase-like" evidence="2">
    <location>
        <begin position="561"/>
        <end position="638"/>
    </location>
</feature>
<comment type="caution">
    <text evidence="3">The sequence shown here is derived from an EMBL/GenBank/DDBJ whole genome shotgun (WGS) entry which is preliminary data.</text>
</comment>
<accession>A0A644ZPN7</accession>
<feature type="transmembrane region" description="Helical" evidence="1">
    <location>
        <begin position="184"/>
        <end position="202"/>
    </location>
</feature>
<gene>
    <name evidence="3" type="ORF">SDC9_89013</name>
</gene>
<dbReference type="InterPro" id="IPR038765">
    <property type="entry name" value="Papain-like_cys_pep_sf"/>
</dbReference>
<sequence length="842" mass="94386">MLSDRKLFRLLFIPALLVTVLFAGVFTEASPVDDLRIFAAYASDILVRRGYTFIPQINSGIFLSGFTENITLFSDFSTRITVILQTVFTVIIGFAMMGKRMRIWFFTGICSVYLIFSFFVGFFPSSKSFAFLLCTITSVYVMMLYENSMTTGADHICFKHNNKNADTELRGNTERIFYLRARQGFSGIIALSICTSVMFGLIKPERLDTMPEIAFINDEMKIARSYIYSLIGRDGSLAMPELGGGISGGTVSDSPVMFTGEQELTLYSSGKASWYLRGWIGKNYSGGVWNDATTLEGIRFRQSFGADFISDSIFSSFMQFSWSTYSDKDILKTVNTMNFGFVGQKGRIVLKDRSSNLALLPSYLSDESFSSPSEILIQQISDSLFTFTRDNNTNSDAQYSFSALLPIYTNSGFLVNFQNSLIKYKKCADIIKKFGAAETARLIISGSDDPDIATLFSILRLKTSNIQIAEAELTKKLERMSEDSAIQQKYASYVRSQYTSLPRKISSSQRIMELYHKITKNADTDIEKAFAIAQYLRTNYKYTRTPPKSDADGGDYIEGFLFDTKMGYCTHFATAMTLLLRFGGIPSRYVEGFYVSPELAEKSASETAYEYNVRDDSAHAWTEVYIDGAGWLVIEATAGYDRELYSAEYDGLINPRPDEPVETDAPDTYEEAYTEPQTEASITGTDTGIIYVNPGNTNADSWRTVLVIAVILAAAVPLLIVFQSFYRRKIRYGRFRVAGKSGTYAMQSYMLKLFSAFGVEAQKCGSIAALSDCASNAMKGCVKSGELVPVMQILQKGEFSENGNTREEKAAARKFIQKMSGDLYKAMRLSKRLWYRYILCLI</sequence>